<organism evidence="1 2">
    <name type="scientific">Acidithiobacillus ferrivorans</name>
    <dbReference type="NCBI Taxonomy" id="160808"/>
    <lineage>
        <taxon>Bacteria</taxon>
        <taxon>Pseudomonadati</taxon>
        <taxon>Pseudomonadota</taxon>
        <taxon>Acidithiobacillia</taxon>
        <taxon>Acidithiobacillales</taxon>
        <taxon>Acidithiobacillaceae</taxon>
        <taxon>Acidithiobacillus</taxon>
    </lineage>
</organism>
<sequence length="39" mass="4140">MKHSMTTVRQSGEPTSPGMISLKFCLIMARQAALSGSGE</sequence>
<dbReference type="EMBL" id="LT841305">
    <property type="protein sequence ID" value="SMH65322.1"/>
    <property type="molecule type" value="Genomic_DNA"/>
</dbReference>
<accession>A0ABY1MNF4</accession>
<keyword evidence="2" id="KW-1185">Reference proteome</keyword>
<protein>
    <submittedName>
        <fullName evidence="1">Uncharacterized protein</fullName>
    </submittedName>
</protein>
<dbReference type="Proteomes" id="UP000193925">
    <property type="component" value="Chromosome AFERRI"/>
</dbReference>
<evidence type="ECO:0000313" key="2">
    <source>
        <dbReference type="Proteomes" id="UP000193925"/>
    </source>
</evidence>
<reference evidence="1 2" key="1">
    <citation type="submission" date="2017-03" db="EMBL/GenBank/DDBJ databases">
        <authorList>
            <person name="Regsiter A."/>
            <person name="William W."/>
        </authorList>
    </citation>
    <scope>NUCLEOTIDE SEQUENCE [LARGE SCALE GENOMIC DNA]</scope>
    <source>
        <strain evidence="1">PRJEB5721</strain>
    </source>
</reference>
<proteinExistence type="predicted"/>
<name>A0ABY1MNF4_9PROT</name>
<evidence type="ECO:0000313" key="1">
    <source>
        <dbReference type="EMBL" id="SMH65322.1"/>
    </source>
</evidence>
<gene>
    <name evidence="1" type="ORF">AFERRI_20104</name>
</gene>